<dbReference type="Proteomes" id="UP000431744">
    <property type="component" value="Unassembled WGS sequence"/>
</dbReference>
<dbReference type="EMBL" id="WBJY01000002">
    <property type="protein sequence ID" value="KAB1648422.1"/>
    <property type="molecule type" value="Genomic_DNA"/>
</dbReference>
<comment type="caution">
    <text evidence="1">The sequence shown here is derived from an EMBL/GenBank/DDBJ whole genome shotgun (WGS) entry which is preliminary data.</text>
</comment>
<sequence length="126" mass="14112">MGRIEAESMLTDHCVITRTTDTEEFNETTGRYEHVTVTVYEGPCSLRERGQDVREVFVAGQAQDEGSFLLKLPVESSTAVRGNDVALITLSEYDPDMQGRTFRVKAHRALTHSTLRRLPVEEVTPG</sequence>
<dbReference type="Pfam" id="PF19586">
    <property type="entry name" value="DUF6093"/>
    <property type="match status" value="1"/>
</dbReference>
<protein>
    <submittedName>
        <fullName evidence="1">Uncharacterized protein</fullName>
    </submittedName>
</protein>
<evidence type="ECO:0000313" key="2">
    <source>
        <dbReference type="Proteomes" id="UP000431744"/>
    </source>
</evidence>
<dbReference type="RefSeq" id="WP_158029617.1">
    <property type="nucleotide sequence ID" value="NZ_BMHG01000001.1"/>
</dbReference>
<proteinExistence type="predicted"/>
<gene>
    <name evidence="1" type="ORF">F8O04_12110</name>
</gene>
<evidence type="ECO:0000313" key="1">
    <source>
        <dbReference type="EMBL" id="KAB1648422.1"/>
    </source>
</evidence>
<dbReference type="InterPro" id="IPR046075">
    <property type="entry name" value="DUF6093"/>
</dbReference>
<accession>A0A6H9WLL2</accession>
<dbReference type="AlphaFoldDB" id="A0A6H9WLL2"/>
<dbReference type="OrthoDB" id="4955099at2"/>
<reference evidence="1 2" key="1">
    <citation type="submission" date="2019-09" db="EMBL/GenBank/DDBJ databases">
        <title>Phylogeny of genus Pseudoclavibacter and closely related genus.</title>
        <authorList>
            <person name="Li Y."/>
        </authorList>
    </citation>
    <scope>NUCLEOTIDE SEQUENCE [LARGE SCALE GENOMIC DNA]</scope>
    <source>
        <strain evidence="1 2">EGI 60007</strain>
    </source>
</reference>
<keyword evidence="2" id="KW-1185">Reference proteome</keyword>
<name>A0A6H9WLL2_9MICO</name>
<organism evidence="1 2">
    <name type="scientific">Pseudoclavibacter endophyticus</name>
    <dbReference type="NCBI Taxonomy" id="1778590"/>
    <lineage>
        <taxon>Bacteria</taxon>
        <taxon>Bacillati</taxon>
        <taxon>Actinomycetota</taxon>
        <taxon>Actinomycetes</taxon>
        <taxon>Micrococcales</taxon>
        <taxon>Microbacteriaceae</taxon>
        <taxon>Pseudoclavibacter</taxon>
    </lineage>
</organism>